<comment type="caution">
    <text evidence="3">The sequence shown here is derived from an EMBL/GenBank/DDBJ whole genome shotgun (WGS) entry which is preliminary data.</text>
</comment>
<dbReference type="PANTHER" id="PTHR35526">
    <property type="entry name" value="ANTI-SIGMA-F FACTOR RSBW-RELATED"/>
    <property type="match status" value="1"/>
</dbReference>
<dbReference type="Pfam" id="PF13581">
    <property type="entry name" value="HATPase_c_2"/>
    <property type="match status" value="1"/>
</dbReference>
<dbReference type="InterPro" id="IPR003594">
    <property type="entry name" value="HATPase_dom"/>
</dbReference>
<dbReference type="Gene3D" id="3.30.565.10">
    <property type="entry name" value="Histidine kinase-like ATPase, C-terminal domain"/>
    <property type="match status" value="1"/>
</dbReference>
<protein>
    <submittedName>
        <fullName evidence="3">ATP-binding protein</fullName>
    </submittedName>
</protein>
<keyword evidence="1" id="KW-0418">Kinase</keyword>
<keyword evidence="3" id="KW-0547">Nucleotide-binding</keyword>
<keyword evidence="3" id="KW-0067">ATP-binding</keyword>
<gene>
    <name evidence="3" type="ORF">KDL28_03500</name>
</gene>
<proteinExistence type="predicted"/>
<dbReference type="SUPFAM" id="SSF55874">
    <property type="entry name" value="ATPase domain of HSP90 chaperone/DNA topoisomerase II/histidine kinase"/>
    <property type="match status" value="1"/>
</dbReference>
<evidence type="ECO:0000259" key="2">
    <source>
        <dbReference type="Pfam" id="PF13581"/>
    </source>
</evidence>
<dbReference type="InterPro" id="IPR050267">
    <property type="entry name" value="Anti-sigma-factor_SerPK"/>
</dbReference>
<evidence type="ECO:0000313" key="3">
    <source>
        <dbReference type="EMBL" id="MCO1654115.1"/>
    </source>
</evidence>
<dbReference type="PANTHER" id="PTHR35526:SF3">
    <property type="entry name" value="ANTI-SIGMA-F FACTOR RSBW"/>
    <property type="match status" value="1"/>
</dbReference>
<organism evidence="3 4">
    <name type="scientific">Pseudonocardia humida</name>
    <dbReference type="NCBI Taxonomy" id="2800819"/>
    <lineage>
        <taxon>Bacteria</taxon>
        <taxon>Bacillati</taxon>
        <taxon>Actinomycetota</taxon>
        <taxon>Actinomycetes</taxon>
        <taxon>Pseudonocardiales</taxon>
        <taxon>Pseudonocardiaceae</taxon>
        <taxon>Pseudonocardia</taxon>
    </lineage>
</organism>
<dbReference type="InterPro" id="IPR036890">
    <property type="entry name" value="HATPase_C_sf"/>
</dbReference>
<sequence>MAAEGSASPGDGMLGTAVPVDGPVPPVELLVALTAEAASARVVRRRLREWLLRWGWRDDDLDDVILAVDEAVANVVDHAYLGQAVPGTVNVYAWTTTGSQGRLVTVSVTDQGRWRPVPADPGLRGRGLLMMSTCTASLHIEHSAGGTAVTMTSKPLPGSGH</sequence>
<name>A0ABT0ZTQ7_9PSEU</name>
<feature type="domain" description="Histidine kinase/HSP90-like ATPase" evidence="2">
    <location>
        <begin position="34"/>
        <end position="152"/>
    </location>
</feature>
<accession>A0ABT0ZTQ7</accession>
<dbReference type="EMBL" id="JAGSOV010000009">
    <property type="protein sequence ID" value="MCO1654115.1"/>
    <property type="molecule type" value="Genomic_DNA"/>
</dbReference>
<keyword evidence="1" id="KW-0723">Serine/threonine-protein kinase</keyword>
<evidence type="ECO:0000256" key="1">
    <source>
        <dbReference type="ARBA" id="ARBA00022527"/>
    </source>
</evidence>
<keyword evidence="4" id="KW-1185">Reference proteome</keyword>
<reference evidence="3" key="1">
    <citation type="submission" date="2021-04" db="EMBL/GenBank/DDBJ databases">
        <title>Pseudonocardia sp. nov., isolated from sandy soil of mangrove forest.</title>
        <authorList>
            <person name="Zan Z."/>
            <person name="Huang R."/>
            <person name="Liu W."/>
        </authorList>
    </citation>
    <scope>NUCLEOTIDE SEQUENCE</scope>
    <source>
        <strain evidence="3">S2-4</strain>
    </source>
</reference>
<evidence type="ECO:0000313" key="4">
    <source>
        <dbReference type="Proteomes" id="UP001165283"/>
    </source>
</evidence>
<dbReference type="Proteomes" id="UP001165283">
    <property type="component" value="Unassembled WGS sequence"/>
</dbReference>
<dbReference type="RefSeq" id="WP_252435720.1">
    <property type="nucleotide sequence ID" value="NZ_JAGSOV010000009.1"/>
</dbReference>
<dbReference type="CDD" id="cd16936">
    <property type="entry name" value="HATPase_RsbW-like"/>
    <property type="match status" value="1"/>
</dbReference>
<dbReference type="GO" id="GO:0005524">
    <property type="term" value="F:ATP binding"/>
    <property type="evidence" value="ECO:0007669"/>
    <property type="project" value="UniProtKB-KW"/>
</dbReference>
<keyword evidence="1" id="KW-0808">Transferase</keyword>